<keyword evidence="6 15" id="KW-0436">Ligase</keyword>
<keyword evidence="5 15" id="KW-0963">Cytoplasm</keyword>
<evidence type="ECO:0000256" key="9">
    <source>
        <dbReference type="ARBA" id="ARBA00022833"/>
    </source>
</evidence>
<dbReference type="EMBL" id="MFVU01000023">
    <property type="protein sequence ID" value="OGJ01554.1"/>
    <property type="molecule type" value="Genomic_DNA"/>
</dbReference>
<organism evidence="18 19">
    <name type="scientific">Candidatus Nomurabacteria bacterium RIFCSPLOWO2_12_FULL_44_11</name>
    <dbReference type="NCBI Taxonomy" id="1801796"/>
    <lineage>
        <taxon>Bacteria</taxon>
        <taxon>Candidatus Nomuraibacteriota</taxon>
    </lineage>
</organism>
<evidence type="ECO:0000256" key="7">
    <source>
        <dbReference type="ARBA" id="ARBA00022723"/>
    </source>
</evidence>
<dbReference type="GO" id="GO:0008270">
    <property type="term" value="F:zinc ion binding"/>
    <property type="evidence" value="ECO:0007669"/>
    <property type="project" value="UniProtKB-UniRule"/>
</dbReference>
<evidence type="ECO:0000313" key="18">
    <source>
        <dbReference type="EMBL" id="OGJ01554.1"/>
    </source>
</evidence>
<reference evidence="18 19" key="1">
    <citation type="journal article" date="2016" name="Nat. Commun.">
        <title>Thousands of microbial genomes shed light on interconnected biogeochemical processes in an aquifer system.</title>
        <authorList>
            <person name="Anantharaman K."/>
            <person name="Brown C.T."/>
            <person name="Hug L.A."/>
            <person name="Sharon I."/>
            <person name="Castelle C.J."/>
            <person name="Probst A.J."/>
            <person name="Thomas B.C."/>
            <person name="Singh A."/>
            <person name="Wilkins M.J."/>
            <person name="Karaoz U."/>
            <person name="Brodie E.L."/>
            <person name="Williams K.H."/>
            <person name="Hubbard S.S."/>
            <person name="Banfield J.F."/>
        </authorList>
    </citation>
    <scope>NUCLEOTIDE SEQUENCE [LARGE SCALE GENOMIC DNA]</scope>
</reference>
<dbReference type="CDD" id="cd07961">
    <property type="entry name" value="Anticodon_Ia_Ile_ABEc"/>
    <property type="match status" value="1"/>
</dbReference>
<dbReference type="GO" id="GO:0000049">
    <property type="term" value="F:tRNA binding"/>
    <property type="evidence" value="ECO:0007669"/>
    <property type="project" value="InterPro"/>
</dbReference>
<comment type="similarity">
    <text evidence="3 15">Belongs to the class-I aminoacyl-tRNA synthetase family. IleS type 2 subfamily.</text>
</comment>
<dbReference type="InterPro" id="IPR033709">
    <property type="entry name" value="Anticodon_Ile_ABEc"/>
</dbReference>
<evidence type="ECO:0000256" key="13">
    <source>
        <dbReference type="ARBA" id="ARBA00025217"/>
    </source>
</evidence>
<dbReference type="PRINTS" id="PR00984">
    <property type="entry name" value="TRNASYNTHILE"/>
</dbReference>
<keyword evidence="12 15" id="KW-0030">Aminoacyl-tRNA synthetase</keyword>
<accession>A0A1F6Y5B3</accession>
<evidence type="ECO:0000256" key="14">
    <source>
        <dbReference type="ARBA" id="ARBA00048359"/>
    </source>
</evidence>
<evidence type="ECO:0000256" key="10">
    <source>
        <dbReference type="ARBA" id="ARBA00022840"/>
    </source>
</evidence>
<keyword evidence="10 15" id="KW-0067">ATP-binding</keyword>
<dbReference type="Gene3D" id="3.40.50.620">
    <property type="entry name" value="HUPs"/>
    <property type="match status" value="2"/>
</dbReference>
<dbReference type="SUPFAM" id="SSF47323">
    <property type="entry name" value="Anticodon-binding domain of a subclass of class I aminoacyl-tRNA synthetases"/>
    <property type="match status" value="1"/>
</dbReference>
<evidence type="ECO:0000256" key="4">
    <source>
        <dbReference type="ARBA" id="ARBA00011245"/>
    </source>
</evidence>
<dbReference type="PANTHER" id="PTHR42780">
    <property type="entry name" value="SOLEUCYL-TRNA SYNTHETASE"/>
    <property type="match status" value="1"/>
</dbReference>
<feature type="short sequence motif" description="'HIGH' region" evidence="15">
    <location>
        <begin position="47"/>
        <end position="57"/>
    </location>
</feature>
<dbReference type="SUPFAM" id="SSF50677">
    <property type="entry name" value="ValRS/IleRS/LeuRS editing domain"/>
    <property type="match status" value="1"/>
</dbReference>
<comment type="function">
    <text evidence="13 15">Catalyzes the attachment of isoleucine to tRNA(Ile). As IleRS can inadvertently accommodate and process structurally similar amino acids such as valine, to avoid such errors it has two additional distinct tRNA(Ile)-dependent editing activities. One activity is designated as 'pretransfer' editing and involves the hydrolysis of activated Val-AMP. The other activity is designated 'posttransfer' editing and involves deacylation of mischarged Val-tRNA(Ile).</text>
</comment>
<proteinExistence type="inferred from homology"/>
<dbReference type="InterPro" id="IPR023586">
    <property type="entry name" value="Ile-tRNA-ligase_type2"/>
</dbReference>
<keyword evidence="7 15" id="KW-0479">Metal-binding</keyword>
<dbReference type="FunFam" id="3.40.50.620:FF:000075">
    <property type="entry name" value="Isoleucine--tRNA ligase"/>
    <property type="match status" value="1"/>
</dbReference>
<dbReference type="GO" id="GO:0005524">
    <property type="term" value="F:ATP binding"/>
    <property type="evidence" value="ECO:0007669"/>
    <property type="project" value="UniProtKB-UniRule"/>
</dbReference>
<evidence type="ECO:0000256" key="15">
    <source>
        <dbReference type="HAMAP-Rule" id="MF_02003"/>
    </source>
</evidence>
<evidence type="ECO:0000256" key="12">
    <source>
        <dbReference type="ARBA" id="ARBA00023146"/>
    </source>
</evidence>
<feature type="domain" description="Aminoacyl-tRNA synthetase class Ia" evidence="16">
    <location>
        <begin position="16"/>
        <end position="645"/>
    </location>
</feature>
<evidence type="ECO:0000313" key="19">
    <source>
        <dbReference type="Proteomes" id="UP000178645"/>
    </source>
</evidence>
<dbReference type="EC" id="6.1.1.5" evidence="15"/>
<dbReference type="GO" id="GO:0005737">
    <property type="term" value="C:cytoplasm"/>
    <property type="evidence" value="ECO:0007669"/>
    <property type="project" value="UniProtKB-SubCell"/>
</dbReference>
<dbReference type="Gene3D" id="1.10.730.10">
    <property type="entry name" value="Isoleucyl-tRNA Synthetase, Domain 1"/>
    <property type="match status" value="1"/>
</dbReference>
<dbReference type="InterPro" id="IPR009080">
    <property type="entry name" value="tRNAsynth_Ia_anticodon-bd"/>
</dbReference>
<dbReference type="Pfam" id="PF08264">
    <property type="entry name" value="Anticodon_1"/>
    <property type="match status" value="1"/>
</dbReference>
<evidence type="ECO:0000256" key="1">
    <source>
        <dbReference type="ARBA" id="ARBA00001947"/>
    </source>
</evidence>
<dbReference type="InterPro" id="IPR009008">
    <property type="entry name" value="Val/Leu/Ile-tRNA-synth_edit"/>
</dbReference>
<dbReference type="HAMAP" id="MF_02003">
    <property type="entry name" value="Ile_tRNA_synth_type2"/>
    <property type="match status" value="1"/>
</dbReference>
<dbReference type="NCBIfam" id="TIGR00392">
    <property type="entry name" value="ileS"/>
    <property type="match status" value="1"/>
</dbReference>
<dbReference type="InterPro" id="IPR014729">
    <property type="entry name" value="Rossmann-like_a/b/a_fold"/>
</dbReference>
<dbReference type="GO" id="GO:0004822">
    <property type="term" value="F:isoleucine-tRNA ligase activity"/>
    <property type="evidence" value="ECO:0007669"/>
    <property type="project" value="UniProtKB-UniRule"/>
</dbReference>
<dbReference type="GO" id="GO:0006428">
    <property type="term" value="P:isoleucyl-tRNA aminoacylation"/>
    <property type="evidence" value="ECO:0007669"/>
    <property type="project" value="UniProtKB-UniRule"/>
</dbReference>
<feature type="binding site" evidence="15">
    <location>
        <position position="617"/>
    </location>
    <ligand>
        <name>ATP</name>
        <dbReference type="ChEBI" id="CHEBI:30616"/>
    </ligand>
</feature>
<evidence type="ECO:0000256" key="3">
    <source>
        <dbReference type="ARBA" id="ARBA00007078"/>
    </source>
</evidence>
<evidence type="ECO:0000256" key="6">
    <source>
        <dbReference type="ARBA" id="ARBA00022598"/>
    </source>
</evidence>
<protein>
    <recommendedName>
        <fullName evidence="15">Isoleucine--tRNA ligase</fullName>
        <ecNumber evidence="15">6.1.1.5</ecNumber>
    </recommendedName>
    <alternativeName>
        <fullName evidence="15">Isoleucyl-tRNA synthetase</fullName>
        <shortName evidence="15">IleRS</shortName>
    </alternativeName>
</protein>
<dbReference type="PANTHER" id="PTHR42780:SF1">
    <property type="entry name" value="ISOLEUCINE--TRNA LIGASE, CYTOPLASMIC"/>
    <property type="match status" value="1"/>
</dbReference>
<comment type="domain">
    <text evidence="15">IleRS has two distinct active sites: one for aminoacylation and one for editing. The misactivated valine is translocated from the active site to the editing site, which sterically excludes the correctly activated isoleucine. The single editing site contains two valyl binding pockets, one specific for each substrate (Val-AMP or Val-tRNA(Ile)).</text>
</comment>
<keyword evidence="9 15" id="KW-0862">Zinc</keyword>
<keyword evidence="8 15" id="KW-0547">Nucleotide-binding</keyword>
<evidence type="ECO:0000259" key="17">
    <source>
        <dbReference type="Pfam" id="PF08264"/>
    </source>
</evidence>
<comment type="caution">
    <text evidence="18">The sequence shown here is derived from an EMBL/GenBank/DDBJ whole genome shotgun (WGS) entry which is preliminary data.</text>
</comment>
<comment type="cofactor">
    <cofactor evidence="1 15">
        <name>Zn(2+)</name>
        <dbReference type="ChEBI" id="CHEBI:29105"/>
    </cofactor>
</comment>
<feature type="domain" description="Methionyl/Valyl/Leucyl/Isoleucyl-tRNA synthetase anticodon-binding" evidence="17">
    <location>
        <begin position="697"/>
        <end position="839"/>
    </location>
</feature>
<keyword evidence="11 15" id="KW-0648">Protein biosynthesis</keyword>
<comment type="subunit">
    <text evidence="4 15">Monomer.</text>
</comment>
<dbReference type="Pfam" id="PF19302">
    <property type="entry name" value="DUF5915"/>
    <property type="match status" value="1"/>
</dbReference>
<comment type="catalytic activity">
    <reaction evidence="14 15">
        <text>tRNA(Ile) + L-isoleucine + ATP = L-isoleucyl-tRNA(Ile) + AMP + diphosphate</text>
        <dbReference type="Rhea" id="RHEA:11060"/>
        <dbReference type="Rhea" id="RHEA-COMP:9666"/>
        <dbReference type="Rhea" id="RHEA-COMP:9695"/>
        <dbReference type="ChEBI" id="CHEBI:30616"/>
        <dbReference type="ChEBI" id="CHEBI:33019"/>
        <dbReference type="ChEBI" id="CHEBI:58045"/>
        <dbReference type="ChEBI" id="CHEBI:78442"/>
        <dbReference type="ChEBI" id="CHEBI:78528"/>
        <dbReference type="ChEBI" id="CHEBI:456215"/>
        <dbReference type="EC" id="6.1.1.5"/>
    </reaction>
</comment>
<dbReference type="InterPro" id="IPR002300">
    <property type="entry name" value="aa-tRNA-synth_Ia"/>
</dbReference>
<dbReference type="GO" id="GO:0002161">
    <property type="term" value="F:aminoacyl-tRNA deacylase activity"/>
    <property type="evidence" value="ECO:0007669"/>
    <property type="project" value="InterPro"/>
</dbReference>
<dbReference type="SUPFAM" id="SSF52374">
    <property type="entry name" value="Nucleotidylyl transferase"/>
    <property type="match status" value="1"/>
</dbReference>
<feature type="short sequence motif" description="'KMSKS' region" evidence="15">
    <location>
        <begin position="614"/>
        <end position="618"/>
    </location>
</feature>
<dbReference type="FunFam" id="3.40.50.620:FF:000063">
    <property type="entry name" value="Isoleucine--tRNA ligase"/>
    <property type="match status" value="1"/>
</dbReference>
<evidence type="ECO:0000256" key="2">
    <source>
        <dbReference type="ARBA" id="ARBA00004496"/>
    </source>
</evidence>
<evidence type="ECO:0000256" key="8">
    <source>
        <dbReference type="ARBA" id="ARBA00022741"/>
    </source>
</evidence>
<dbReference type="InterPro" id="IPR013155">
    <property type="entry name" value="M/V/L/I-tRNA-synth_anticd-bd"/>
</dbReference>
<evidence type="ECO:0000256" key="5">
    <source>
        <dbReference type="ARBA" id="ARBA00022490"/>
    </source>
</evidence>
<gene>
    <name evidence="15" type="primary">ileS</name>
    <name evidence="18" type="ORF">A3G53_00010</name>
</gene>
<sequence>MSEEIKKSDAALREEKILEFWRANRIFEKSLEQTKKGKEFIFYEGPPTANAKPAIHHLEARAFKDAIPRYKTMQGFHVRRKAGWDTHGLPVELQVEKKLGLNSKKAIEKYGVAKFNQECRKSVWEYVDVWNKFTERMGYWLDQENAYATYNNDYIESVWNVVAEADKQKLLYKDYKVVPWCPRCGTVLSSHELAQGYEDIKDLSITAKFKVKGQENTYFLAWTTTPWTLPGNVALAIGSKIRYVKFKPTDTKETYILAKDFLVKLFPNFNGAELGFLSSSDLVGLEYEPLFPFLKEQLEKKGESTEKAFKVYAADFVNTEDGTGIVHTAVMYGQDDFELGTKVGLPKHHLVDPEGKFIKGTGFLEGRFVREERDGKPTMAIDIIKDLQERNLFFKKEYYTHSYPHCWRCKTALIYYARDSWYIEVSDPKIKKHLISENKKINWEPKYIREGRFGEWLREIKDWAISRERYWGTPLPVWICEKCGERRVIGSIQELEKNAYGQDKTFPKNEKGELDLHRPYIDEMTLKCNCGGEMRRTKEVMDVWLDSGSMPFAQDHYPFSVKEINYPADFICEAIDQTRGWFYTLHAIGILMGKGKAYKNVICLGHLLDATGKKMSKSLGNIVDPWEAMDKYGADTLRLWMYSVNQPGESKNFDEKTVALLNQQIFGLLYNVLAFYELYRDKKIETNEKPNSKNILDQWILARLNELIKLTTENLNNYKLLEPTRALRDFVGDLSTWYLRRSRERIKDGDKEAKQTLYFLLKTLAQVMAPFAPFAAENIWLRLKTKEDEESVHLTEWPHFAKVSRGAAEVLKNMEEVRTIVSLGLEARQRAKIQVRQPLGELKVESLKLSSEYIELIKDELNVKQVVVGNEFKLSTDLSHDLKQEGSYRGLLRAIQDLRKKMNLTPRDIISLVIETNDEGKKLIQKFEQDMKKVVLASKIELKNTDGEEIKIGELVFKIKIAK</sequence>
<name>A0A1F6Y5B3_9BACT</name>
<comment type="subcellular location">
    <subcellularLocation>
        <location evidence="2 15">Cytoplasm</location>
    </subcellularLocation>
</comment>
<dbReference type="Pfam" id="PF00133">
    <property type="entry name" value="tRNA-synt_1"/>
    <property type="match status" value="1"/>
</dbReference>
<dbReference type="Proteomes" id="UP000178645">
    <property type="component" value="Unassembled WGS sequence"/>
</dbReference>
<evidence type="ECO:0000256" key="11">
    <source>
        <dbReference type="ARBA" id="ARBA00022917"/>
    </source>
</evidence>
<evidence type="ECO:0000259" key="16">
    <source>
        <dbReference type="Pfam" id="PF00133"/>
    </source>
</evidence>
<dbReference type="InterPro" id="IPR002301">
    <property type="entry name" value="Ile-tRNA-ligase"/>
</dbReference>
<dbReference type="AlphaFoldDB" id="A0A1F6Y5B3"/>